<feature type="domain" description="Tyr recombinase" evidence="2">
    <location>
        <begin position="255"/>
        <end position="468"/>
    </location>
</feature>
<keyword evidence="1" id="KW-0233">DNA recombination</keyword>
<dbReference type="GeneID" id="90925612"/>
<evidence type="ECO:0000259" key="2">
    <source>
        <dbReference type="PROSITE" id="PS51898"/>
    </source>
</evidence>
<dbReference type="InterPro" id="IPR013762">
    <property type="entry name" value="Integrase-like_cat_sf"/>
</dbReference>
<dbReference type="PANTHER" id="PTHR30349">
    <property type="entry name" value="PHAGE INTEGRASE-RELATED"/>
    <property type="match status" value="1"/>
</dbReference>
<proteinExistence type="predicted"/>
<comment type="caution">
    <text evidence="3">The sequence shown here is derived from an EMBL/GenBank/DDBJ whole genome shotgun (WGS) entry which is preliminary data.</text>
</comment>
<dbReference type="PROSITE" id="PS51898">
    <property type="entry name" value="TYR_RECOMBINASE"/>
    <property type="match status" value="1"/>
</dbReference>
<evidence type="ECO:0000313" key="4">
    <source>
        <dbReference type="Proteomes" id="UP000194225"/>
    </source>
</evidence>
<dbReference type="InterPro" id="IPR050090">
    <property type="entry name" value="Tyrosine_recombinase_XerCD"/>
</dbReference>
<dbReference type="EMBL" id="MIGA01000015">
    <property type="protein sequence ID" value="OSY45761.1"/>
    <property type="molecule type" value="Genomic_DNA"/>
</dbReference>
<name>A0ABX3XY38_STRPT</name>
<evidence type="ECO:0000313" key="3">
    <source>
        <dbReference type="EMBL" id="OSY45761.1"/>
    </source>
</evidence>
<dbReference type="Proteomes" id="UP000194225">
    <property type="component" value="Unassembled WGS sequence"/>
</dbReference>
<sequence>MEETTLHTYEVRIWGIRKRNSKSAPFQLRWLVGGVEQQQPFMSRTQADGRRSELMAAVRSGEQFDTETGLPLSELRELKSPTWYDHACSYALMKWPHIAAKHRANIAESLATVTPVLVSPSKGTRPDPKALRHALHSWAFQAARNGEGELIRNDQGEPIARKDATEPPAEISAALAWVAKHSLKVADLNDSDTLRRALTALSLKLDGKKAAENTVRRKRTAFNNALRYAVERDLLTGNPLSRIDWEPPATDDEVDFRYVPNPAQTRALLGSVRDQGKRGEHLYGFFGCMYYAAMRPSEVAQLSKRDCKLPATGWGELVLNRSRPEVGAGWTDDGKSYELRGLKRRARKTTRPVPIPPVLVVMLRRHVETYGTAPDGRLFVATRGGRVRSTEYAEVWQKAREKALSAEDAASPLAEVPYSLRHAGVSLWIKAGVDPVEVARRAGHSIAVLWKFYAKILRGQEHRANQLIDDALGVSEEAATTE</sequence>
<dbReference type="InterPro" id="IPR011010">
    <property type="entry name" value="DNA_brk_join_enz"/>
</dbReference>
<organism evidence="3 4">
    <name type="scientific">Streptomyces platensis</name>
    <dbReference type="NCBI Taxonomy" id="58346"/>
    <lineage>
        <taxon>Bacteria</taxon>
        <taxon>Bacillati</taxon>
        <taxon>Actinomycetota</taxon>
        <taxon>Actinomycetes</taxon>
        <taxon>Kitasatosporales</taxon>
        <taxon>Streptomycetaceae</taxon>
        <taxon>Streptomyces</taxon>
    </lineage>
</organism>
<dbReference type="SUPFAM" id="SSF56349">
    <property type="entry name" value="DNA breaking-rejoining enzymes"/>
    <property type="match status" value="1"/>
</dbReference>
<dbReference type="RefSeq" id="WP_341873684.1">
    <property type="nucleotide sequence ID" value="NZ_BAABSS010000053.1"/>
</dbReference>
<gene>
    <name evidence="3" type="primary">xerC_2</name>
    <name evidence="3" type="ORF">BG653_02786</name>
</gene>
<protein>
    <submittedName>
        <fullName evidence="3">Tyrosine recombinase XerC</fullName>
    </submittedName>
</protein>
<dbReference type="InterPro" id="IPR002104">
    <property type="entry name" value="Integrase_catalytic"/>
</dbReference>
<accession>A0ABX3XY38</accession>
<dbReference type="Gene3D" id="1.10.443.10">
    <property type="entry name" value="Intergrase catalytic core"/>
    <property type="match status" value="1"/>
</dbReference>
<evidence type="ECO:0000256" key="1">
    <source>
        <dbReference type="ARBA" id="ARBA00023172"/>
    </source>
</evidence>
<reference evidence="3 4" key="1">
    <citation type="submission" date="2016-09" db="EMBL/GenBank/DDBJ databases">
        <title>Streptomyces platensis DSM40041, a candidate organism with high potential of specific P450 cytochromes.</title>
        <authorList>
            <person name="Grumaz C."/>
            <person name="Vainshtein Y."/>
            <person name="Kirstahler P."/>
            <person name="Sohn K."/>
        </authorList>
    </citation>
    <scope>NUCLEOTIDE SEQUENCE [LARGE SCALE GENOMIC DNA]</scope>
    <source>
        <strain evidence="3 4">DSM 40041</strain>
    </source>
</reference>
<keyword evidence="4" id="KW-1185">Reference proteome</keyword>
<dbReference type="PANTHER" id="PTHR30349:SF64">
    <property type="entry name" value="PROPHAGE INTEGRASE INTD-RELATED"/>
    <property type="match status" value="1"/>
</dbReference>